<dbReference type="GO" id="GO:0015074">
    <property type="term" value="P:DNA integration"/>
    <property type="evidence" value="ECO:0007669"/>
    <property type="project" value="InterPro"/>
</dbReference>
<dbReference type="SUPFAM" id="SSF56349">
    <property type="entry name" value="DNA breaking-rejoining enzymes"/>
    <property type="match status" value="1"/>
</dbReference>
<sequence>MATTYHFYLRKDKKRDNGKCPIYLRITQNRKSRYVSTGVYVPEKNWNPDKEEVRKNHRNYKALNSILEEEQVKAEIVQAELSRHGKDSAKAIQERLKERQTGDFFDLADEYLKEVEKTQSYYTHKNAKVAIGKVEDFEDGRSLPLKHIDSGWLERFERFLKQEYDNHPNTISKNFRAIRGIIKKALKKHLMPIDPFATFEGAKRAKPQPKTKLSIKQIEAIEEFNFEKGSNLWHTRNYFMFSFYSGGIRFGDLCCLRWKDIKEGRLSYQMNKNKKAFTIELNQHQKDILEFYSEDNKSEHFIFPILNSYKDYSDSTYLRKRISSKNALVNKWLGKIAEKVNAKLEKEVSDTPKIEGISFHIARHSFAQHAVKKGLSMYELMQTLRHSKIETTQKYLKGLDEQLADEAMKKVF</sequence>
<evidence type="ECO:0000256" key="4">
    <source>
        <dbReference type="SAM" id="Coils"/>
    </source>
</evidence>
<dbReference type="GO" id="GO:0006310">
    <property type="term" value="P:DNA recombination"/>
    <property type="evidence" value="ECO:0007669"/>
    <property type="project" value="UniProtKB-KW"/>
</dbReference>
<keyword evidence="2" id="KW-0238">DNA-binding</keyword>
<gene>
    <name evidence="6" type="ORF">G3570_03190</name>
</gene>
<dbReference type="Gene3D" id="1.10.150.130">
    <property type="match status" value="1"/>
</dbReference>
<evidence type="ECO:0000256" key="1">
    <source>
        <dbReference type="ARBA" id="ARBA00008857"/>
    </source>
</evidence>
<protein>
    <submittedName>
        <fullName evidence="6">Tyrosine-type recombinase/integrase</fullName>
    </submittedName>
</protein>
<dbReference type="InterPro" id="IPR035386">
    <property type="entry name" value="Arm-DNA-bind_5"/>
</dbReference>
<name>A0A6M1SK01_9BACT</name>
<dbReference type="InterPro" id="IPR025269">
    <property type="entry name" value="SAM-like_dom"/>
</dbReference>
<evidence type="ECO:0000256" key="2">
    <source>
        <dbReference type="ARBA" id="ARBA00023125"/>
    </source>
</evidence>
<evidence type="ECO:0000313" key="6">
    <source>
        <dbReference type="EMBL" id="NGP75621.1"/>
    </source>
</evidence>
<dbReference type="InterPro" id="IPR013762">
    <property type="entry name" value="Integrase-like_cat_sf"/>
</dbReference>
<feature type="coiled-coil region" evidence="4">
    <location>
        <begin position="50"/>
        <end position="80"/>
    </location>
</feature>
<dbReference type="PROSITE" id="PS51898">
    <property type="entry name" value="TYR_RECOMBINASE"/>
    <property type="match status" value="1"/>
</dbReference>
<dbReference type="InterPro" id="IPR050090">
    <property type="entry name" value="Tyrosine_recombinase_XerCD"/>
</dbReference>
<keyword evidence="7" id="KW-1185">Reference proteome</keyword>
<dbReference type="EMBL" id="JAALLT010000001">
    <property type="protein sequence ID" value="NGP75621.1"/>
    <property type="molecule type" value="Genomic_DNA"/>
</dbReference>
<evidence type="ECO:0000313" key="7">
    <source>
        <dbReference type="Proteomes" id="UP000473278"/>
    </source>
</evidence>
<evidence type="ECO:0000259" key="5">
    <source>
        <dbReference type="PROSITE" id="PS51898"/>
    </source>
</evidence>
<accession>A0A6M1SK01</accession>
<dbReference type="AlphaFoldDB" id="A0A6M1SK01"/>
<organism evidence="6 7">
    <name type="scientific">Halalkalibaculum roseum</name>
    <dbReference type="NCBI Taxonomy" id="2709311"/>
    <lineage>
        <taxon>Bacteria</taxon>
        <taxon>Pseudomonadati</taxon>
        <taxon>Balneolota</taxon>
        <taxon>Balneolia</taxon>
        <taxon>Balneolales</taxon>
        <taxon>Balneolaceae</taxon>
        <taxon>Halalkalibaculum</taxon>
    </lineage>
</organism>
<dbReference type="PANTHER" id="PTHR30349">
    <property type="entry name" value="PHAGE INTEGRASE-RELATED"/>
    <property type="match status" value="1"/>
</dbReference>
<comment type="caution">
    <text evidence="6">The sequence shown here is derived from an EMBL/GenBank/DDBJ whole genome shotgun (WGS) entry which is preliminary data.</text>
</comment>
<dbReference type="Pfam" id="PF13102">
    <property type="entry name" value="Phage_int_SAM_5"/>
    <property type="match status" value="1"/>
</dbReference>
<reference evidence="6 7" key="1">
    <citation type="submission" date="2020-02" db="EMBL/GenBank/DDBJ databases">
        <title>Balneolaceae bacterium YR4-1, complete genome.</title>
        <authorList>
            <person name="Li Y."/>
            <person name="Wu S."/>
        </authorList>
    </citation>
    <scope>NUCLEOTIDE SEQUENCE [LARGE SCALE GENOMIC DNA]</scope>
    <source>
        <strain evidence="6 7">YR4-1</strain>
    </source>
</reference>
<keyword evidence="3" id="KW-0233">DNA recombination</keyword>
<dbReference type="Gene3D" id="1.10.443.10">
    <property type="entry name" value="Intergrase catalytic core"/>
    <property type="match status" value="1"/>
</dbReference>
<dbReference type="RefSeq" id="WP_165139086.1">
    <property type="nucleotide sequence ID" value="NZ_JAALLT010000001.1"/>
</dbReference>
<dbReference type="InterPro" id="IPR011010">
    <property type="entry name" value="DNA_brk_join_enz"/>
</dbReference>
<proteinExistence type="inferred from homology"/>
<dbReference type="GO" id="GO:0003677">
    <property type="term" value="F:DNA binding"/>
    <property type="evidence" value="ECO:0007669"/>
    <property type="project" value="UniProtKB-KW"/>
</dbReference>
<dbReference type="PANTHER" id="PTHR30349:SF64">
    <property type="entry name" value="PROPHAGE INTEGRASE INTD-RELATED"/>
    <property type="match status" value="1"/>
</dbReference>
<dbReference type="InterPro" id="IPR010998">
    <property type="entry name" value="Integrase_recombinase_N"/>
</dbReference>
<comment type="similarity">
    <text evidence="1">Belongs to the 'phage' integrase family.</text>
</comment>
<dbReference type="InterPro" id="IPR002104">
    <property type="entry name" value="Integrase_catalytic"/>
</dbReference>
<dbReference type="Pfam" id="PF00589">
    <property type="entry name" value="Phage_integrase"/>
    <property type="match status" value="1"/>
</dbReference>
<feature type="domain" description="Tyr recombinase" evidence="5">
    <location>
        <begin position="208"/>
        <end position="408"/>
    </location>
</feature>
<dbReference type="Pfam" id="PF17293">
    <property type="entry name" value="Arm-DNA-bind_5"/>
    <property type="match status" value="1"/>
</dbReference>
<keyword evidence="4" id="KW-0175">Coiled coil</keyword>
<evidence type="ECO:0000256" key="3">
    <source>
        <dbReference type="ARBA" id="ARBA00023172"/>
    </source>
</evidence>
<dbReference type="Proteomes" id="UP000473278">
    <property type="component" value="Unassembled WGS sequence"/>
</dbReference>